<dbReference type="Gene3D" id="1.20.1280.50">
    <property type="match status" value="1"/>
</dbReference>
<dbReference type="InterPro" id="IPR036047">
    <property type="entry name" value="F-box-like_dom_sf"/>
</dbReference>
<dbReference type="AlphaFoldDB" id="A0AAV1IL21"/>
<feature type="domain" description="F-box" evidence="2">
    <location>
        <begin position="4"/>
        <end position="37"/>
    </location>
</feature>
<comment type="subcellular location">
    <subcellularLocation>
        <location evidence="1">Cytoplasm</location>
        <location evidence="1">Cytoskeleton</location>
        <location evidence="1">Cilium axoneme</location>
    </subcellularLocation>
</comment>
<evidence type="ECO:0000256" key="1">
    <source>
        <dbReference type="ARBA" id="ARBA00004430"/>
    </source>
</evidence>
<dbReference type="SUPFAM" id="SSF52047">
    <property type="entry name" value="RNI-like"/>
    <property type="match status" value="1"/>
</dbReference>
<gene>
    <name evidence="3" type="ORF">CVIRNUC_010144</name>
</gene>
<comment type="caution">
    <text evidence="3">The sequence shown here is derived from an EMBL/GenBank/DDBJ whole genome shotgun (WGS) entry which is preliminary data.</text>
</comment>
<reference evidence="3 4" key="1">
    <citation type="submission" date="2023-10" db="EMBL/GenBank/DDBJ databases">
        <authorList>
            <person name="Maclean D."/>
            <person name="Macfadyen A."/>
        </authorList>
    </citation>
    <scope>NUCLEOTIDE SEQUENCE [LARGE SCALE GENOMIC DNA]</scope>
</reference>
<dbReference type="EMBL" id="CAUYUE010000016">
    <property type="protein sequence ID" value="CAK0786930.1"/>
    <property type="molecule type" value="Genomic_DNA"/>
</dbReference>
<evidence type="ECO:0000313" key="3">
    <source>
        <dbReference type="EMBL" id="CAK0786930.1"/>
    </source>
</evidence>
<dbReference type="SUPFAM" id="SSF81383">
    <property type="entry name" value="F-box domain"/>
    <property type="match status" value="1"/>
</dbReference>
<dbReference type="InterPro" id="IPR032675">
    <property type="entry name" value="LRR_dom_sf"/>
</dbReference>
<accession>A0AAV1IL21</accession>
<dbReference type="GO" id="GO:0005930">
    <property type="term" value="C:axoneme"/>
    <property type="evidence" value="ECO:0007669"/>
    <property type="project" value="UniProtKB-SubCell"/>
</dbReference>
<dbReference type="InterPro" id="IPR001810">
    <property type="entry name" value="F-box_dom"/>
</dbReference>
<sequence length="278" mass="30254">MESINELPNHLVALIMQQLPIDERCRCCVVSKAFNTLNSHLQLGPALHIRPQQVADAHFASWAAGRLTGVTGLHVLPCQSAVDRIAQSNLTAGLCALLSMCGGGALKSLTVSDTISLSQLALRHLPGSLEEVSLSVAFDDSCMENKPHGTYAFPASMPHLRRLRLQVTCMNVRSYGLVTMPSSLPTSLETVWVGTRARGRRIGPSLLMPKASDLPNIKEIELDATCFICHEGDSSLAAFLSALPKLESVRLRSDVRAVDYQSALTHLRGLKRTHWEAL</sequence>
<dbReference type="Proteomes" id="UP001314263">
    <property type="component" value="Unassembled WGS sequence"/>
</dbReference>
<keyword evidence="4" id="KW-1185">Reference proteome</keyword>
<dbReference type="Gene3D" id="3.80.10.10">
    <property type="entry name" value="Ribonuclease Inhibitor"/>
    <property type="match status" value="1"/>
</dbReference>
<evidence type="ECO:0000313" key="4">
    <source>
        <dbReference type="Proteomes" id="UP001314263"/>
    </source>
</evidence>
<organism evidence="3 4">
    <name type="scientific">Coccomyxa viridis</name>
    <dbReference type="NCBI Taxonomy" id="1274662"/>
    <lineage>
        <taxon>Eukaryota</taxon>
        <taxon>Viridiplantae</taxon>
        <taxon>Chlorophyta</taxon>
        <taxon>core chlorophytes</taxon>
        <taxon>Trebouxiophyceae</taxon>
        <taxon>Trebouxiophyceae incertae sedis</taxon>
        <taxon>Coccomyxaceae</taxon>
        <taxon>Coccomyxa</taxon>
    </lineage>
</organism>
<dbReference type="Pfam" id="PF00646">
    <property type="entry name" value="F-box"/>
    <property type="match status" value="1"/>
</dbReference>
<proteinExistence type="predicted"/>
<protein>
    <recommendedName>
        <fullName evidence="2">F-box domain-containing protein</fullName>
    </recommendedName>
</protein>
<evidence type="ECO:0000259" key="2">
    <source>
        <dbReference type="Pfam" id="PF00646"/>
    </source>
</evidence>
<name>A0AAV1IL21_9CHLO</name>
<dbReference type="CDD" id="cd09917">
    <property type="entry name" value="F-box_SF"/>
    <property type="match status" value="1"/>
</dbReference>